<dbReference type="GO" id="GO:0003700">
    <property type="term" value="F:DNA-binding transcription factor activity"/>
    <property type="evidence" value="ECO:0007669"/>
    <property type="project" value="TreeGrafter"/>
</dbReference>
<dbReference type="Gene3D" id="1.10.357.10">
    <property type="entry name" value="Tetracycline Repressor, domain 2"/>
    <property type="match status" value="1"/>
</dbReference>
<dbReference type="PROSITE" id="PS01081">
    <property type="entry name" value="HTH_TETR_1"/>
    <property type="match status" value="1"/>
</dbReference>
<accession>A0A7G5BTI8</accession>
<sequence>MNDHGHNERSSTLLREARKQQLKEQIFSEAIRLFKERGYDNVTVEEIVQRCGVAKGTFFNYFPKKEGLLLHLGRSQLETLKQILEKHGGAGDPREKISLIFRQLLSRYREQSDSELLRLVISETIRSALLMKEQTDHITLFQQGLAMLLDEAIASGRLKTRFPAQTIASVLVSLYFNSLMTASVTDHAGVDLYTAIQRELDLVWEGIIDR</sequence>
<dbReference type="Pfam" id="PF00440">
    <property type="entry name" value="TetR_N"/>
    <property type="match status" value="1"/>
</dbReference>
<dbReference type="PANTHER" id="PTHR30055:SF234">
    <property type="entry name" value="HTH-TYPE TRANSCRIPTIONAL REGULATOR BETI"/>
    <property type="match status" value="1"/>
</dbReference>
<dbReference type="KEGG" id="cchl:FPL14_02950"/>
<feature type="DNA-binding region" description="H-T-H motif" evidence="4">
    <location>
        <begin position="43"/>
        <end position="62"/>
    </location>
</feature>
<evidence type="ECO:0000256" key="1">
    <source>
        <dbReference type="ARBA" id="ARBA00023015"/>
    </source>
</evidence>
<reference evidence="6 7" key="1">
    <citation type="submission" date="2019-07" db="EMBL/GenBank/DDBJ databases">
        <authorList>
            <person name="Kim J.K."/>
            <person name="Cheong H.-M."/>
            <person name="Choi Y."/>
            <person name="Hwang K.J."/>
            <person name="Lee S."/>
            <person name="Choi C."/>
        </authorList>
    </citation>
    <scope>NUCLEOTIDE SEQUENCE [LARGE SCALE GENOMIC DNA]</scope>
    <source>
        <strain evidence="6 7">KS 22</strain>
    </source>
</reference>
<feature type="domain" description="HTH tetR-type" evidence="5">
    <location>
        <begin position="20"/>
        <end position="80"/>
    </location>
</feature>
<dbReference type="SUPFAM" id="SSF46689">
    <property type="entry name" value="Homeodomain-like"/>
    <property type="match status" value="1"/>
</dbReference>
<keyword evidence="1" id="KW-0805">Transcription regulation</keyword>
<dbReference type="InterPro" id="IPR001647">
    <property type="entry name" value="HTH_TetR"/>
</dbReference>
<dbReference type="PANTHER" id="PTHR30055">
    <property type="entry name" value="HTH-TYPE TRANSCRIPTIONAL REGULATOR RUTR"/>
    <property type="match status" value="1"/>
</dbReference>
<dbReference type="EMBL" id="CP041969">
    <property type="protein sequence ID" value="QMV40272.1"/>
    <property type="molecule type" value="Genomic_DNA"/>
</dbReference>
<evidence type="ECO:0000313" key="7">
    <source>
        <dbReference type="Proteomes" id="UP000515679"/>
    </source>
</evidence>
<proteinExistence type="predicted"/>
<evidence type="ECO:0000259" key="5">
    <source>
        <dbReference type="PROSITE" id="PS50977"/>
    </source>
</evidence>
<evidence type="ECO:0000256" key="3">
    <source>
        <dbReference type="ARBA" id="ARBA00023163"/>
    </source>
</evidence>
<dbReference type="Proteomes" id="UP000515679">
    <property type="component" value="Chromosome"/>
</dbReference>
<evidence type="ECO:0000256" key="4">
    <source>
        <dbReference type="PROSITE-ProRule" id="PRU00335"/>
    </source>
</evidence>
<dbReference type="AlphaFoldDB" id="A0A7G5BTI8"/>
<dbReference type="SUPFAM" id="SSF48498">
    <property type="entry name" value="Tetracyclin repressor-like, C-terminal domain"/>
    <property type="match status" value="1"/>
</dbReference>
<dbReference type="InterPro" id="IPR050109">
    <property type="entry name" value="HTH-type_TetR-like_transc_reg"/>
</dbReference>
<dbReference type="PROSITE" id="PS50977">
    <property type="entry name" value="HTH_TETR_2"/>
    <property type="match status" value="1"/>
</dbReference>
<dbReference type="InterPro" id="IPR009057">
    <property type="entry name" value="Homeodomain-like_sf"/>
</dbReference>
<keyword evidence="7" id="KW-1185">Reference proteome</keyword>
<evidence type="ECO:0000256" key="2">
    <source>
        <dbReference type="ARBA" id="ARBA00023125"/>
    </source>
</evidence>
<dbReference type="InterPro" id="IPR023772">
    <property type="entry name" value="DNA-bd_HTH_TetR-type_CS"/>
</dbReference>
<organism evidence="6 7">
    <name type="scientific">Cohnella cholangitidis</name>
    <dbReference type="NCBI Taxonomy" id="2598458"/>
    <lineage>
        <taxon>Bacteria</taxon>
        <taxon>Bacillati</taxon>
        <taxon>Bacillota</taxon>
        <taxon>Bacilli</taxon>
        <taxon>Bacillales</taxon>
        <taxon>Paenibacillaceae</taxon>
        <taxon>Cohnella</taxon>
    </lineage>
</organism>
<dbReference type="PRINTS" id="PR00455">
    <property type="entry name" value="HTHTETR"/>
</dbReference>
<protein>
    <submittedName>
        <fullName evidence="6">TetR/AcrR family transcriptional regulator</fullName>
    </submittedName>
</protein>
<keyword evidence="3" id="KW-0804">Transcription</keyword>
<gene>
    <name evidence="6" type="ORF">FPL14_02950</name>
</gene>
<evidence type="ECO:0000313" key="6">
    <source>
        <dbReference type="EMBL" id="QMV40272.1"/>
    </source>
</evidence>
<dbReference type="InterPro" id="IPR036271">
    <property type="entry name" value="Tet_transcr_reg_TetR-rel_C_sf"/>
</dbReference>
<name>A0A7G5BTI8_9BACL</name>
<keyword evidence="2 4" id="KW-0238">DNA-binding</keyword>
<dbReference type="GO" id="GO:0000976">
    <property type="term" value="F:transcription cis-regulatory region binding"/>
    <property type="evidence" value="ECO:0007669"/>
    <property type="project" value="TreeGrafter"/>
</dbReference>